<dbReference type="NCBIfam" id="TIGR00687">
    <property type="entry name" value="pyridox_kin"/>
    <property type="match status" value="1"/>
</dbReference>
<dbReference type="GeneID" id="67181869"/>
<feature type="domain" description="Pyridoxamine kinase/Phosphomethylpyrimidine kinase" evidence="6">
    <location>
        <begin position="74"/>
        <end position="243"/>
    </location>
</feature>
<dbReference type="GO" id="GO:0009443">
    <property type="term" value="P:pyridoxal 5'-phosphate salvage"/>
    <property type="evidence" value="ECO:0007669"/>
    <property type="project" value="InterPro"/>
</dbReference>
<gene>
    <name evidence="7" type="ordered locus">Fbal_1661</name>
</gene>
<dbReference type="HOGENOM" id="CLU_046496_3_1_6"/>
<dbReference type="EC" id="2.7.1.35" evidence="1"/>
<dbReference type="eggNOG" id="COG2240">
    <property type="taxonomic scope" value="Bacteria"/>
</dbReference>
<dbReference type="SUPFAM" id="SSF53613">
    <property type="entry name" value="Ribokinase-like"/>
    <property type="match status" value="1"/>
</dbReference>
<keyword evidence="5" id="KW-0067">ATP-binding</keyword>
<dbReference type="Gene3D" id="3.40.1190.20">
    <property type="match status" value="1"/>
</dbReference>
<dbReference type="InterPro" id="IPR004625">
    <property type="entry name" value="PyrdxlKinase"/>
</dbReference>
<dbReference type="Proteomes" id="UP000006683">
    <property type="component" value="Chromosome"/>
</dbReference>
<proteinExistence type="predicted"/>
<reference evidence="7 8" key="1">
    <citation type="journal article" date="2010" name="Stand. Genomic Sci.">
        <title>Complete genome sequence of Ferrimonas balearica type strain (PAT).</title>
        <authorList>
            <person name="Nolan M."/>
            <person name="Sikorski J."/>
            <person name="Davenport K."/>
            <person name="Lucas S."/>
            <person name="Glavina Del Rio T."/>
            <person name="Tice H."/>
            <person name="Cheng J."/>
            <person name="Goodwin L."/>
            <person name="Pitluck S."/>
            <person name="Liolios K."/>
            <person name="Ivanova N."/>
            <person name="Mavromatis K."/>
            <person name="Ovchinnikova G."/>
            <person name="Pati A."/>
            <person name="Chen A."/>
            <person name="Palaniappan K."/>
            <person name="Land M."/>
            <person name="Hauser L."/>
            <person name="Chang Y."/>
            <person name="Jeffries C."/>
            <person name="Tapia R."/>
            <person name="Brettin T."/>
            <person name="Detter J."/>
            <person name="Han C."/>
            <person name="Yasawong M."/>
            <person name="Rohde M."/>
            <person name="Tindall B."/>
            <person name="Goker M."/>
            <person name="Woyke T."/>
            <person name="Bristow J."/>
            <person name="Eisen J."/>
            <person name="Markowitz V."/>
            <person name="Hugenholtz P."/>
            <person name="Kyrpides N."/>
            <person name="Klenk H."/>
            <person name="Lapidus A."/>
        </authorList>
    </citation>
    <scope>NUCLEOTIDE SEQUENCE [LARGE SCALE GENOMIC DNA]</scope>
    <source>
        <strain evidence="8">DSM 9799 / CCM 4581 / KCTC 23876 / PAT</strain>
    </source>
</reference>
<keyword evidence="2 7" id="KW-0808">Transferase</keyword>
<dbReference type="InterPro" id="IPR013749">
    <property type="entry name" value="PM/HMP-P_kinase-1"/>
</dbReference>
<dbReference type="CDD" id="cd01173">
    <property type="entry name" value="pyridoxal_pyridoxamine_kinase"/>
    <property type="match status" value="1"/>
</dbReference>
<protein>
    <recommendedName>
        <fullName evidence="1">pyridoxal kinase</fullName>
        <ecNumber evidence="1">2.7.1.35</ecNumber>
    </recommendedName>
</protein>
<dbReference type="PANTHER" id="PTHR10534">
    <property type="entry name" value="PYRIDOXAL KINASE"/>
    <property type="match status" value="1"/>
</dbReference>
<dbReference type="STRING" id="550540.Fbal_1661"/>
<name>E1SQR7_FERBD</name>
<evidence type="ECO:0000256" key="5">
    <source>
        <dbReference type="ARBA" id="ARBA00022840"/>
    </source>
</evidence>
<dbReference type="OrthoDB" id="9800808at2"/>
<evidence type="ECO:0000256" key="4">
    <source>
        <dbReference type="ARBA" id="ARBA00022777"/>
    </source>
</evidence>
<keyword evidence="8" id="KW-1185">Reference proteome</keyword>
<dbReference type="GO" id="GO:0005524">
    <property type="term" value="F:ATP binding"/>
    <property type="evidence" value="ECO:0007669"/>
    <property type="project" value="UniProtKB-KW"/>
</dbReference>
<dbReference type="NCBIfam" id="NF004398">
    <property type="entry name" value="PRK05756.1"/>
    <property type="match status" value="1"/>
</dbReference>
<dbReference type="Pfam" id="PF08543">
    <property type="entry name" value="Phos_pyr_kin"/>
    <property type="match status" value="1"/>
</dbReference>
<evidence type="ECO:0000256" key="1">
    <source>
        <dbReference type="ARBA" id="ARBA00012104"/>
    </source>
</evidence>
<dbReference type="EMBL" id="CP002209">
    <property type="protein sequence ID" value="ADN75865.1"/>
    <property type="molecule type" value="Genomic_DNA"/>
</dbReference>
<dbReference type="RefSeq" id="WP_013345171.1">
    <property type="nucleotide sequence ID" value="NC_014541.1"/>
</dbReference>
<evidence type="ECO:0000256" key="2">
    <source>
        <dbReference type="ARBA" id="ARBA00022679"/>
    </source>
</evidence>
<accession>E1SQR7</accession>
<dbReference type="PANTHER" id="PTHR10534:SF2">
    <property type="entry name" value="PYRIDOXAL KINASE"/>
    <property type="match status" value="1"/>
</dbReference>
<dbReference type="GO" id="GO:0008478">
    <property type="term" value="F:pyridoxal kinase activity"/>
    <property type="evidence" value="ECO:0007669"/>
    <property type="project" value="UniProtKB-EC"/>
</dbReference>
<keyword evidence="4 7" id="KW-0418">Kinase</keyword>
<evidence type="ECO:0000259" key="6">
    <source>
        <dbReference type="Pfam" id="PF08543"/>
    </source>
</evidence>
<evidence type="ECO:0000313" key="7">
    <source>
        <dbReference type="EMBL" id="ADN75865.1"/>
    </source>
</evidence>
<organism evidence="7 8">
    <name type="scientific">Ferrimonas balearica (strain DSM 9799 / CCM 4581 / KCTC 23876 / PAT)</name>
    <dbReference type="NCBI Taxonomy" id="550540"/>
    <lineage>
        <taxon>Bacteria</taxon>
        <taxon>Pseudomonadati</taxon>
        <taxon>Pseudomonadota</taxon>
        <taxon>Gammaproteobacteria</taxon>
        <taxon>Alteromonadales</taxon>
        <taxon>Ferrimonadaceae</taxon>
        <taxon>Ferrimonas</taxon>
    </lineage>
</organism>
<evidence type="ECO:0000313" key="8">
    <source>
        <dbReference type="Proteomes" id="UP000006683"/>
    </source>
</evidence>
<dbReference type="InterPro" id="IPR029056">
    <property type="entry name" value="Ribokinase-like"/>
</dbReference>
<dbReference type="KEGG" id="fbl:Fbal_1661"/>
<evidence type="ECO:0000256" key="3">
    <source>
        <dbReference type="ARBA" id="ARBA00022741"/>
    </source>
</evidence>
<dbReference type="GO" id="GO:0005829">
    <property type="term" value="C:cytosol"/>
    <property type="evidence" value="ECO:0007669"/>
    <property type="project" value="TreeGrafter"/>
</dbReference>
<sequence>MNILSIQSHVAYGHAGNASAVFPLQRMGLNVWPVYTVMFSNHTGHGQWRGPVFAPDTVAEVIQGIDDRGVLPTCSAVLSGYLGDPQMARVILDAVAKVRAANPDALYCCDPVIGDVDRGIFVRPGVPEHFRDAVIQHADILTPNHFETEFLTGRSLRTLEDALGAARELLARGPKVVLITSLLREDAPEDSIEMLAVTEQQAFLVRTPRLTFPTPMNGSGDATTALFLARYLQTRDLKAALEHVAGAMFALFNETHQQQSRELLLVAVQDQLVAPQQTFTAEAV</sequence>
<keyword evidence="3" id="KW-0547">Nucleotide-binding</keyword>
<dbReference type="AlphaFoldDB" id="E1SQR7"/>